<dbReference type="AlphaFoldDB" id="A0AAW6C935"/>
<gene>
    <name evidence="1" type="ORF">PND83_21715</name>
</gene>
<organism evidence="1 2">
    <name type="scientific">Flavonifractor plautii</name>
    <name type="common">Fusobacterium plautii</name>
    <dbReference type="NCBI Taxonomy" id="292800"/>
    <lineage>
        <taxon>Bacteria</taxon>
        <taxon>Bacillati</taxon>
        <taxon>Bacillota</taxon>
        <taxon>Clostridia</taxon>
        <taxon>Eubacteriales</taxon>
        <taxon>Oscillospiraceae</taxon>
        <taxon>Flavonifractor</taxon>
    </lineage>
</organism>
<dbReference type="EMBL" id="JAQLWO010000038">
    <property type="protein sequence ID" value="MDB7908605.1"/>
    <property type="molecule type" value="Genomic_DNA"/>
</dbReference>
<accession>A0AAW6C935</accession>
<protein>
    <submittedName>
        <fullName evidence="1">Uncharacterized protein</fullName>
    </submittedName>
</protein>
<proteinExistence type="predicted"/>
<evidence type="ECO:0000313" key="1">
    <source>
        <dbReference type="EMBL" id="MDB7908605.1"/>
    </source>
</evidence>
<dbReference type="RefSeq" id="WP_165449802.1">
    <property type="nucleotide sequence ID" value="NZ_JADMWB010000001.1"/>
</dbReference>
<dbReference type="Proteomes" id="UP001211006">
    <property type="component" value="Unassembled WGS sequence"/>
</dbReference>
<evidence type="ECO:0000313" key="2">
    <source>
        <dbReference type="Proteomes" id="UP001211006"/>
    </source>
</evidence>
<comment type="caution">
    <text evidence="1">The sequence shown here is derived from an EMBL/GenBank/DDBJ whole genome shotgun (WGS) entry which is preliminary data.</text>
</comment>
<sequence length="54" mass="6444">MSIQDDYLFVRFDKYCKTCKHEKLEENEPPCDECLEHPVNLHSHKPVCYEGTDE</sequence>
<name>A0AAW6C935_FLAPL</name>
<reference evidence="1" key="1">
    <citation type="submission" date="2023-01" db="EMBL/GenBank/DDBJ databases">
        <title>Human gut microbiome strain richness.</title>
        <authorList>
            <person name="Chen-Liaw A."/>
        </authorList>
    </citation>
    <scope>NUCLEOTIDE SEQUENCE</scope>
    <source>
        <strain evidence="1">2225st1_A6_2225SCRN_200828</strain>
    </source>
</reference>